<keyword evidence="2" id="KW-0472">Membrane</keyword>
<evidence type="ECO:0000256" key="1">
    <source>
        <dbReference type="SAM" id="MobiDB-lite"/>
    </source>
</evidence>
<dbReference type="eggNOG" id="ENOG5033YZR">
    <property type="taxonomic scope" value="Bacteria"/>
</dbReference>
<dbReference type="OrthoDB" id="3579825at2"/>
<evidence type="ECO:0000313" key="3">
    <source>
        <dbReference type="EMBL" id="GAC80834.1"/>
    </source>
</evidence>
<feature type="compositionally biased region" description="Polar residues" evidence="1">
    <location>
        <begin position="148"/>
        <end position="175"/>
    </location>
</feature>
<comment type="caution">
    <text evidence="3">The sequence shown here is derived from an EMBL/GenBank/DDBJ whole genome shotgun (WGS) entry which is preliminary data.</text>
</comment>
<feature type="region of interest" description="Disordered" evidence="1">
    <location>
        <begin position="81"/>
        <end position="111"/>
    </location>
</feature>
<keyword evidence="2" id="KW-1133">Transmembrane helix</keyword>
<dbReference type="RefSeq" id="WP_008380135.1">
    <property type="nucleotide sequence ID" value="NZ_BAOP01000022.1"/>
</dbReference>
<dbReference type="STRING" id="410332.SAMN04488550_0603"/>
<keyword evidence="4" id="KW-1185">Reference proteome</keyword>
<evidence type="ECO:0000256" key="2">
    <source>
        <dbReference type="SAM" id="Phobius"/>
    </source>
</evidence>
<feature type="transmembrane region" description="Helical" evidence="2">
    <location>
        <begin position="121"/>
        <end position="142"/>
    </location>
</feature>
<sequence>MAHIDLYQSFGLDRAAGCEKLAQQLDARIASTGPGDAVLREQLTTAQAILGSPQRRAIYDGRLADPGGPPLDTQALHELAGLPGSPMMSASAPRVGPPPSAGTSAASGTGGQAGWLPTTKVLLAIVAVLVVAVIAAVTALVISRGPDSDQTAAPTDSPNSSEPARQSGAPASTDQPTPPAAPVAGAYPGAGGPRPASAAPLPTYVSRYGKLESAHLLTPTGGIGCDFSTQNEYTRQGQCGVRSMNTTSSPFGTEKIGGTDKGRWLFQLSNDRVGEPVGNTGTTGWMNQPLSDGYQVPRVQYGKQYYFQDWAIASEMNGLTVWNTTTGSGIFLSNEKVEKFDGPGGSSPPARDDEGAEPVVLGSMPSNGTGYGSARPTEIYAGGSPTSRITGITWSDWGGAQAVGTGTGVWREDGRVGREQYIPATVVASDIGTCNGKRAYLKIVWYFPSKGETADAGREMKTCWDR</sequence>
<feature type="compositionally biased region" description="Low complexity" evidence="1">
    <location>
        <begin position="182"/>
        <end position="198"/>
    </location>
</feature>
<evidence type="ECO:0000313" key="4">
    <source>
        <dbReference type="Proteomes" id="UP000035009"/>
    </source>
</evidence>
<feature type="region of interest" description="Disordered" evidence="1">
    <location>
        <begin position="339"/>
        <end position="359"/>
    </location>
</feature>
<dbReference type="Proteomes" id="UP000035009">
    <property type="component" value="Unassembled WGS sequence"/>
</dbReference>
<proteinExistence type="predicted"/>
<dbReference type="EMBL" id="BAOP01000022">
    <property type="protein sequence ID" value="GAC80834.1"/>
    <property type="molecule type" value="Genomic_DNA"/>
</dbReference>
<feature type="region of interest" description="Disordered" evidence="1">
    <location>
        <begin position="146"/>
        <end position="198"/>
    </location>
</feature>
<organism evidence="3 4">
    <name type="scientific">Gordonia malaquae NBRC 108250</name>
    <dbReference type="NCBI Taxonomy" id="1223542"/>
    <lineage>
        <taxon>Bacteria</taxon>
        <taxon>Bacillati</taxon>
        <taxon>Actinomycetota</taxon>
        <taxon>Actinomycetes</taxon>
        <taxon>Mycobacteriales</taxon>
        <taxon>Gordoniaceae</taxon>
        <taxon>Gordonia</taxon>
    </lineage>
</organism>
<accession>M3VGE1</accession>
<protein>
    <submittedName>
        <fullName evidence="3">Uncharacterized protein</fullName>
    </submittedName>
</protein>
<keyword evidence="2" id="KW-0812">Transmembrane</keyword>
<gene>
    <name evidence="3" type="ORF">GM1_022_00450</name>
</gene>
<reference evidence="3 4" key="1">
    <citation type="submission" date="2013-02" db="EMBL/GenBank/DDBJ databases">
        <title>Whole genome shotgun sequence of Gordonia malaquae NBRC 108250.</title>
        <authorList>
            <person name="Yoshida I."/>
            <person name="Hosoyama A."/>
            <person name="Tsuchikane K."/>
            <person name="Ando Y."/>
            <person name="Baba S."/>
            <person name="Ohji S."/>
            <person name="Hamada M."/>
            <person name="Tamura T."/>
            <person name="Yamazoe A."/>
            <person name="Yamazaki S."/>
            <person name="Fujita N."/>
        </authorList>
    </citation>
    <scope>NUCLEOTIDE SEQUENCE [LARGE SCALE GENOMIC DNA]</scope>
    <source>
        <strain evidence="3 4">NBRC 108250</strain>
    </source>
</reference>
<dbReference type="AlphaFoldDB" id="M3VGE1"/>
<name>M3VGE1_GORML</name>